<evidence type="ECO:0000256" key="1">
    <source>
        <dbReference type="SAM" id="SignalP"/>
    </source>
</evidence>
<dbReference type="PROSITE" id="PS51257">
    <property type="entry name" value="PROKAR_LIPOPROTEIN"/>
    <property type="match status" value="1"/>
</dbReference>
<name>A0ABV2MNK4_9HYPH</name>
<keyword evidence="3" id="KW-1185">Reference proteome</keyword>
<keyword evidence="1" id="KW-0732">Signal</keyword>
<comment type="caution">
    <text evidence="2">The sequence shown here is derived from an EMBL/GenBank/DDBJ whole genome shotgun (WGS) entry which is preliminary data.</text>
</comment>
<dbReference type="Proteomes" id="UP001549077">
    <property type="component" value="Unassembled WGS sequence"/>
</dbReference>
<protein>
    <recommendedName>
        <fullName evidence="4">Lipoprotein</fullName>
    </recommendedName>
</protein>
<dbReference type="RefSeq" id="WP_168301841.1">
    <property type="nucleotide sequence ID" value="NZ_CP071604.1"/>
</dbReference>
<reference evidence="2 3" key="1">
    <citation type="submission" date="2024-06" db="EMBL/GenBank/DDBJ databases">
        <title>Genomic Encyclopedia of Type Strains, Phase IV (KMG-IV): sequencing the most valuable type-strain genomes for metagenomic binning, comparative biology and taxonomic classification.</title>
        <authorList>
            <person name="Goeker M."/>
        </authorList>
    </citation>
    <scope>NUCLEOTIDE SEQUENCE [LARGE SCALE GENOMIC DNA]</scope>
    <source>
        <strain evidence="2 3">DSM 29288</strain>
    </source>
</reference>
<sequence length="91" mass="10456">MRIALLLTMATFAAGLSACQTMTPEERRAADEQRCLSYGFRRGTDAFATCLQRIDLDRRAESRAQSAELMQSMAWDLNGPYVYGRHWHHHH</sequence>
<accession>A0ABV2MNK4</accession>
<feature type="chain" id="PRO_5045256782" description="Lipoprotein" evidence="1">
    <location>
        <begin position="19"/>
        <end position="91"/>
    </location>
</feature>
<gene>
    <name evidence="2" type="ORF">ABID08_005414</name>
</gene>
<dbReference type="GeneID" id="91147474"/>
<dbReference type="EMBL" id="JBEPMY010000023">
    <property type="protein sequence ID" value="MET3758033.1"/>
    <property type="molecule type" value="Genomic_DNA"/>
</dbReference>
<organism evidence="2 3">
    <name type="scientific">Rhizobium binae</name>
    <dbReference type="NCBI Taxonomy" id="1138190"/>
    <lineage>
        <taxon>Bacteria</taxon>
        <taxon>Pseudomonadati</taxon>
        <taxon>Pseudomonadota</taxon>
        <taxon>Alphaproteobacteria</taxon>
        <taxon>Hyphomicrobiales</taxon>
        <taxon>Rhizobiaceae</taxon>
        <taxon>Rhizobium/Agrobacterium group</taxon>
        <taxon>Rhizobium</taxon>
    </lineage>
</organism>
<evidence type="ECO:0008006" key="4">
    <source>
        <dbReference type="Google" id="ProtNLM"/>
    </source>
</evidence>
<feature type="signal peptide" evidence="1">
    <location>
        <begin position="1"/>
        <end position="18"/>
    </location>
</feature>
<proteinExistence type="predicted"/>
<evidence type="ECO:0000313" key="3">
    <source>
        <dbReference type="Proteomes" id="UP001549077"/>
    </source>
</evidence>
<evidence type="ECO:0000313" key="2">
    <source>
        <dbReference type="EMBL" id="MET3758033.1"/>
    </source>
</evidence>